<evidence type="ECO:0000313" key="10">
    <source>
        <dbReference type="Proteomes" id="UP000199409"/>
    </source>
</evidence>
<dbReference type="Gene3D" id="3.40.50.2300">
    <property type="match status" value="2"/>
</dbReference>
<comment type="subcellular location">
    <subcellularLocation>
        <location evidence="1">Cell membrane</location>
        <topology evidence="1">Lipid-anchor</topology>
    </subcellularLocation>
</comment>
<dbReference type="Pfam" id="PF02608">
    <property type="entry name" value="Bmp"/>
    <property type="match status" value="1"/>
</dbReference>
<evidence type="ECO:0000256" key="2">
    <source>
        <dbReference type="ARBA" id="ARBA00008610"/>
    </source>
</evidence>
<dbReference type="RefSeq" id="WP_092348425.1">
    <property type="nucleotide sequence ID" value="NZ_FNQN01000006.1"/>
</dbReference>
<dbReference type="OrthoDB" id="5447247at2"/>
<keyword evidence="3" id="KW-1003">Cell membrane</keyword>
<keyword evidence="5" id="KW-0472">Membrane</keyword>
<dbReference type="SUPFAM" id="SSF53822">
    <property type="entry name" value="Periplasmic binding protein-like I"/>
    <property type="match status" value="1"/>
</dbReference>
<dbReference type="GO" id="GO:0005886">
    <property type="term" value="C:plasma membrane"/>
    <property type="evidence" value="ECO:0007669"/>
    <property type="project" value="UniProtKB-SubCell"/>
</dbReference>
<name>A0A1H4BMM1_9BACT</name>
<feature type="chain" id="PRO_5011598713" evidence="7">
    <location>
        <begin position="24"/>
        <end position="337"/>
    </location>
</feature>
<reference evidence="9 10" key="1">
    <citation type="submission" date="2016-10" db="EMBL/GenBank/DDBJ databases">
        <authorList>
            <person name="de Groot N.N."/>
        </authorList>
    </citation>
    <scope>NUCLEOTIDE SEQUENCE [LARGE SCALE GENOMIC DNA]</scope>
    <source>
        <strain evidence="9 10">DSM 7343</strain>
    </source>
</reference>
<dbReference type="PANTHER" id="PTHR34296">
    <property type="entry name" value="TRANSCRIPTIONAL ACTIVATOR PROTEIN MED"/>
    <property type="match status" value="1"/>
</dbReference>
<evidence type="ECO:0000313" key="9">
    <source>
        <dbReference type="EMBL" id="SEA49413.1"/>
    </source>
</evidence>
<dbReference type="STRING" id="37625.SAMN05660420_02287"/>
<evidence type="ECO:0000256" key="5">
    <source>
        <dbReference type="ARBA" id="ARBA00023136"/>
    </source>
</evidence>
<dbReference type="InterPro" id="IPR028082">
    <property type="entry name" value="Peripla_BP_I"/>
</dbReference>
<dbReference type="InterPro" id="IPR050957">
    <property type="entry name" value="BMP_lipoprotein"/>
</dbReference>
<gene>
    <name evidence="9" type="ORF">SAMN05660420_02287</name>
</gene>
<accession>A0A1H4BMM1</accession>
<organism evidence="9 10">
    <name type="scientific">Desulfuromusa kysingii</name>
    <dbReference type="NCBI Taxonomy" id="37625"/>
    <lineage>
        <taxon>Bacteria</taxon>
        <taxon>Pseudomonadati</taxon>
        <taxon>Thermodesulfobacteriota</taxon>
        <taxon>Desulfuromonadia</taxon>
        <taxon>Desulfuromonadales</taxon>
        <taxon>Geopsychrobacteraceae</taxon>
        <taxon>Desulfuromusa</taxon>
    </lineage>
</organism>
<sequence length="337" mass="36984">MRYLVVLVALWTVFFVQPPSVSADNFNPVVIYQGSIEDNPFNASAHKGVALFTQKTGLNCTETVADFGMDNYLNQVKKYADDGYSPIIALYGSHFPNLVQFVRNYSATRFILLDAVYDEPNMFSFVIAEHEGSFLAGALAAMASKSKIIGFVSVNDIPHMRRFWCGYVQGAKYVDPQITVLEGFTGIYDGAWFDGKATATIANDMMDKGADVIFQAAGGAGPAVLAAVAARGKLGIGVDVNQNGLYPGHVLTSLLKRTDKTLYAALMLAKRGIWRDNFKRLGLEQDVVGLAFDEHNESLITLEMRARIEVIKKDIILGLISIHDYSDDLKCPPHASH</sequence>
<keyword evidence="4 7" id="KW-0732">Signal</keyword>
<protein>
    <submittedName>
        <fullName evidence="9">Basic membrane protein A</fullName>
    </submittedName>
</protein>
<dbReference type="CDD" id="cd06354">
    <property type="entry name" value="PBP1_PrnA-like"/>
    <property type="match status" value="1"/>
</dbReference>
<evidence type="ECO:0000256" key="1">
    <source>
        <dbReference type="ARBA" id="ARBA00004193"/>
    </source>
</evidence>
<evidence type="ECO:0000256" key="6">
    <source>
        <dbReference type="ARBA" id="ARBA00023288"/>
    </source>
</evidence>
<evidence type="ECO:0000256" key="4">
    <source>
        <dbReference type="ARBA" id="ARBA00022729"/>
    </source>
</evidence>
<keyword evidence="10" id="KW-1185">Reference proteome</keyword>
<evidence type="ECO:0000256" key="3">
    <source>
        <dbReference type="ARBA" id="ARBA00022475"/>
    </source>
</evidence>
<dbReference type="InterPro" id="IPR003760">
    <property type="entry name" value="PnrA-like"/>
</dbReference>
<proteinExistence type="inferred from homology"/>
<comment type="similarity">
    <text evidence="2">Belongs to the BMP lipoprotein family.</text>
</comment>
<dbReference type="PANTHER" id="PTHR34296:SF2">
    <property type="entry name" value="ABC TRANSPORTER GUANOSINE-BINDING PROTEIN NUPN"/>
    <property type="match status" value="1"/>
</dbReference>
<dbReference type="EMBL" id="FNQN01000006">
    <property type="protein sequence ID" value="SEA49413.1"/>
    <property type="molecule type" value="Genomic_DNA"/>
</dbReference>
<feature type="signal peptide" evidence="7">
    <location>
        <begin position="1"/>
        <end position="23"/>
    </location>
</feature>
<evidence type="ECO:0000259" key="8">
    <source>
        <dbReference type="Pfam" id="PF02608"/>
    </source>
</evidence>
<evidence type="ECO:0000256" key="7">
    <source>
        <dbReference type="SAM" id="SignalP"/>
    </source>
</evidence>
<dbReference type="AlphaFoldDB" id="A0A1H4BMM1"/>
<keyword evidence="6" id="KW-0449">Lipoprotein</keyword>
<feature type="domain" description="ABC transporter substrate-binding protein PnrA-like" evidence="8">
    <location>
        <begin position="29"/>
        <end position="323"/>
    </location>
</feature>
<dbReference type="Proteomes" id="UP000199409">
    <property type="component" value="Unassembled WGS sequence"/>
</dbReference>